<evidence type="ECO:0000259" key="8">
    <source>
        <dbReference type="PROSITE" id="PS50850"/>
    </source>
</evidence>
<feature type="transmembrane region" description="Helical" evidence="7">
    <location>
        <begin position="72"/>
        <end position="91"/>
    </location>
</feature>
<feature type="transmembrane region" description="Helical" evidence="7">
    <location>
        <begin position="40"/>
        <end position="60"/>
    </location>
</feature>
<dbReference type="PANTHER" id="PTHR23513">
    <property type="entry name" value="INTEGRAL MEMBRANE EFFLUX PROTEIN-RELATED"/>
    <property type="match status" value="1"/>
</dbReference>
<feature type="transmembrane region" description="Helical" evidence="7">
    <location>
        <begin position="365"/>
        <end position="383"/>
    </location>
</feature>
<comment type="subcellular location">
    <subcellularLocation>
        <location evidence="1">Cell membrane</location>
        <topology evidence="1">Multi-pass membrane protein</topology>
    </subcellularLocation>
</comment>
<dbReference type="Proteomes" id="UP000655410">
    <property type="component" value="Unassembled WGS sequence"/>
</dbReference>
<gene>
    <name evidence="9" type="ORF">GCM10011584_05470</name>
</gene>
<evidence type="ECO:0000313" key="9">
    <source>
        <dbReference type="EMBL" id="GGO85457.1"/>
    </source>
</evidence>
<evidence type="ECO:0000313" key="10">
    <source>
        <dbReference type="Proteomes" id="UP000655410"/>
    </source>
</evidence>
<keyword evidence="3" id="KW-1003">Cell membrane</keyword>
<evidence type="ECO:0000256" key="5">
    <source>
        <dbReference type="ARBA" id="ARBA00022989"/>
    </source>
</evidence>
<protein>
    <submittedName>
        <fullName evidence="9">MFS transporter</fullName>
    </submittedName>
</protein>
<feature type="transmembrane region" description="Helical" evidence="7">
    <location>
        <begin position="247"/>
        <end position="269"/>
    </location>
</feature>
<dbReference type="InterPro" id="IPR010290">
    <property type="entry name" value="TM_effector"/>
</dbReference>
<dbReference type="EMBL" id="BMNI01000001">
    <property type="protein sequence ID" value="GGO85457.1"/>
    <property type="molecule type" value="Genomic_DNA"/>
</dbReference>
<proteinExistence type="predicted"/>
<dbReference type="RefSeq" id="WP_373289201.1">
    <property type="nucleotide sequence ID" value="NZ_BMNI01000001.1"/>
</dbReference>
<dbReference type="Gene3D" id="1.20.1250.20">
    <property type="entry name" value="MFS general substrate transporter like domains"/>
    <property type="match status" value="1"/>
</dbReference>
<dbReference type="CDD" id="cd06173">
    <property type="entry name" value="MFS_MefA_like"/>
    <property type="match status" value="1"/>
</dbReference>
<feature type="domain" description="Major facilitator superfamily (MFS) profile" evidence="8">
    <location>
        <begin position="210"/>
        <end position="391"/>
    </location>
</feature>
<feature type="transmembrane region" description="Helical" evidence="7">
    <location>
        <begin position="135"/>
        <end position="157"/>
    </location>
</feature>
<keyword evidence="6 7" id="KW-0472">Membrane</keyword>
<evidence type="ECO:0000256" key="7">
    <source>
        <dbReference type="SAM" id="Phobius"/>
    </source>
</evidence>
<keyword evidence="10" id="KW-1185">Reference proteome</keyword>
<dbReference type="Pfam" id="PF05977">
    <property type="entry name" value="MFS_3"/>
    <property type="match status" value="1"/>
</dbReference>
<keyword evidence="5 7" id="KW-1133">Transmembrane helix</keyword>
<keyword evidence="4 7" id="KW-0812">Transmembrane</keyword>
<evidence type="ECO:0000256" key="1">
    <source>
        <dbReference type="ARBA" id="ARBA00004651"/>
    </source>
</evidence>
<dbReference type="PANTHER" id="PTHR23513:SF6">
    <property type="entry name" value="MAJOR FACILITATOR SUPERFAMILY ASSOCIATED DOMAIN-CONTAINING PROTEIN"/>
    <property type="match status" value="1"/>
</dbReference>
<feature type="transmembrane region" description="Helical" evidence="7">
    <location>
        <begin position="290"/>
        <end position="310"/>
    </location>
</feature>
<accession>A0ABQ2N784</accession>
<evidence type="ECO:0000256" key="3">
    <source>
        <dbReference type="ARBA" id="ARBA00022475"/>
    </source>
</evidence>
<keyword evidence="2" id="KW-0813">Transport</keyword>
<name>A0ABQ2N784_9ACTN</name>
<sequence>MFADPGYRRLWSARTVSQWGDTFNFVALALLIYDLTGSGLGVSGVVVAEILPVLLLAPFAGPLVDRWPRVRVMVGSDLFRLVLAVVLAVWHDAPVGVYAVAFGMSVGAVFFNPAASSIIPALVEKDALVAANSGIWTAAVLSQIALAPLAGLLVVSLGYGPAFALNAVSYAISALLLRGLQVPGNPEKVQRRNLLAEAREGVAVLMRHRLLRALAIGQCLAALSAGATSALLVVLAKEHLGVSGRGYGLLIGAIGVGAALGPLVLLRLIRNPARPLFVFGPYGLRGVVDLAIASVASVPFAAGALALYGIGTSTGAVTFNSMLQGETPEHVCGRVFALMDVLWQGGRLLSLAVGGILADVYGIEAVYYLGGALLLAAAAAGLASNRGAATV</sequence>
<dbReference type="PROSITE" id="PS50850">
    <property type="entry name" value="MFS"/>
    <property type="match status" value="1"/>
</dbReference>
<feature type="transmembrane region" description="Helical" evidence="7">
    <location>
        <begin position="213"/>
        <end position="235"/>
    </location>
</feature>
<evidence type="ECO:0000256" key="2">
    <source>
        <dbReference type="ARBA" id="ARBA00022448"/>
    </source>
</evidence>
<evidence type="ECO:0000256" key="4">
    <source>
        <dbReference type="ARBA" id="ARBA00022692"/>
    </source>
</evidence>
<evidence type="ECO:0000256" key="6">
    <source>
        <dbReference type="ARBA" id="ARBA00023136"/>
    </source>
</evidence>
<dbReference type="SUPFAM" id="SSF103473">
    <property type="entry name" value="MFS general substrate transporter"/>
    <property type="match status" value="1"/>
</dbReference>
<dbReference type="InterPro" id="IPR020846">
    <property type="entry name" value="MFS_dom"/>
</dbReference>
<organism evidence="9 10">
    <name type="scientific">Nocardioides phosphati</name>
    <dbReference type="NCBI Taxonomy" id="1867775"/>
    <lineage>
        <taxon>Bacteria</taxon>
        <taxon>Bacillati</taxon>
        <taxon>Actinomycetota</taxon>
        <taxon>Actinomycetes</taxon>
        <taxon>Propionibacteriales</taxon>
        <taxon>Nocardioidaceae</taxon>
        <taxon>Nocardioides</taxon>
    </lineage>
</organism>
<reference evidence="10" key="1">
    <citation type="journal article" date="2019" name="Int. J. Syst. Evol. Microbiol.">
        <title>The Global Catalogue of Microorganisms (GCM) 10K type strain sequencing project: providing services to taxonomists for standard genome sequencing and annotation.</title>
        <authorList>
            <consortium name="The Broad Institute Genomics Platform"/>
            <consortium name="The Broad Institute Genome Sequencing Center for Infectious Disease"/>
            <person name="Wu L."/>
            <person name="Ma J."/>
        </authorList>
    </citation>
    <scope>NUCLEOTIDE SEQUENCE [LARGE SCALE GENOMIC DNA]</scope>
    <source>
        <strain evidence="10">CGMCC 4.7371</strain>
    </source>
</reference>
<comment type="caution">
    <text evidence="9">The sequence shown here is derived from an EMBL/GenBank/DDBJ whole genome shotgun (WGS) entry which is preliminary data.</text>
</comment>
<dbReference type="InterPro" id="IPR036259">
    <property type="entry name" value="MFS_trans_sf"/>
</dbReference>
<feature type="transmembrane region" description="Helical" evidence="7">
    <location>
        <begin position="97"/>
        <end position="123"/>
    </location>
</feature>